<gene>
    <name evidence="2" type="ORF">PHPALM_1669</name>
</gene>
<keyword evidence="2" id="KW-0808">Transferase</keyword>
<dbReference type="GO" id="GO:0016301">
    <property type="term" value="F:kinase activity"/>
    <property type="evidence" value="ECO:0007669"/>
    <property type="project" value="UniProtKB-KW"/>
</dbReference>
<dbReference type="AlphaFoldDB" id="A0A2P4YRV8"/>
<feature type="compositionally biased region" description="Basic and acidic residues" evidence="1">
    <location>
        <begin position="1"/>
        <end position="18"/>
    </location>
</feature>
<evidence type="ECO:0000256" key="1">
    <source>
        <dbReference type="SAM" id="MobiDB-lite"/>
    </source>
</evidence>
<name>A0A2P4YRV8_9STRA</name>
<keyword evidence="2" id="KW-0418">Kinase</keyword>
<feature type="compositionally biased region" description="Acidic residues" evidence="1">
    <location>
        <begin position="19"/>
        <end position="33"/>
    </location>
</feature>
<evidence type="ECO:0000313" key="2">
    <source>
        <dbReference type="EMBL" id="POM80489.1"/>
    </source>
</evidence>
<proteinExistence type="predicted"/>
<dbReference type="EMBL" id="NCKW01000434">
    <property type="protein sequence ID" value="POM80489.1"/>
    <property type="molecule type" value="Genomic_DNA"/>
</dbReference>
<feature type="compositionally biased region" description="Basic residues" evidence="1">
    <location>
        <begin position="63"/>
        <end position="76"/>
    </location>
</feature>
<protein>
    <submittedName>
        <fullName evidence="2">Atypical/PI3K/PI4K protein kinase</fullName>
    </submittedName>
</protein>
<reference evidence="2 3" key="1">
    <citation type="journal article" date="2017" name="Genome Biol. Evol.">
        <title>Phytophthora megakarya and P. palmivora, closely related causal agents of cacao black pod rot, underwent increases in genome sizes and gene numbers by different mechanisms.</title>
        <authorList>
            <person name="Ali S.S."/>
            <person name="Shao J."/>
            <person name="Lary D.J."/>
            <person name="Kronmiller B."/>
            <person name="Shen D."/>
            <person name="Strem M.D."/>
            <person name="Amoako-Attah I."/>
            <person name="Akrofi A.Y."/>
            <person name="Begoude B.A."/>
            <person name="Ten Hoopen G.M."/>
            <person name="Coulibaly K."/>
            <person name="Kebe B.I."/>
            <person name="Melnick R.L."/>
            <person name="Guiltinan M.J."/>
            <person name="Tyler B.M."/>
            <person name="Meinhardt L.W."/>
            <person name="Bailey B.A."/>
        </authorList>
    </citation>
    <scope>NUCLEOTIDE SEQUENCE [LARGE SCALE GENOMIC DNA]</scope>
    <source>
        <strain evidence="3">sbr112.9</strain>
    </source>
</reference>
<keyword evidence="3" id="KW-1185">Reference proteome</keyword>
<accession>A0A2P4YRV8</accession>
<feature type="compositionally biased region" description="Low complexity" evidence="1">
    <location>
        <begin position="81"/>
        <end position="98"/>
    </location>
</feature>
<dbReference type="Proteomes" id="UP000237271">
    <property type="component" value="Unassembled WGS sequence"/>
</dbReference>
<organism evidence="2 3">
    <name type="scientific">Phytophthora palmivora</name>
    <dbReference type="NCBI Taxonomy" id="4796"/>
    <lineage>
        <taxon>Eukaryota</taxon>
        <taxon>Sar</taxon>
        <taxon>Stramenopiles</taxon>
        <taxon>Oomycota</taxon>
        <taxon>Peronosporomycetes</taxon>
        <taxon>Peronosporales</taxon>
        <taxon>Peronosporaceae</taxon>
        <taxon>Phytophthora</taxon>
    </lineage>
</organism>
<sequence>MGVTKTEDETPKRLHINEDSSDDNQSEDWAFDESDWRTSSSSEPPRFSLLNLPSKVRDSVFRRPPKSRKQPQKKTKDRSSTADTTRTSSASSTPRDSALITTQQHENVEKFRVFWDEKLRSTMERLAGGKSKDEDDVFHLVLKLYAHQDVVEELYSSYDANAAEFEFYIPQLSSTGVLPHVEKW</sequence>
<evidence type="ECO:0000313" key="3">
    <source>
        <dbReference type="Proteomes" id="UP000237271"/>
    </source>
</evidence>
<feature type="region of interest" description="Disordered" evidence="1">
    <location>
        <begin position="1"/>
        <end position="102"/>
    </location>
</feature>
<comment type="caution">
    <text evidence="2">The sequence shown here is derived from an EMBL/GenBank/DDBJ whole genome shotgun (WGS) entry which is preliminary data.</text>
</comment>